<dbReference type="InterPro" id="IPR012337">
    <property type="entry name" value="RNaseH-like_sf"/>
</dbReference>
<dbReference type="InterPro" id="IPR008906">
    <property type="entry name" value="HATC_C_dom"/>
</dbReference>
<dbReference type="AlphaFoldDB" id="A0AAP0B7Q7"/>
<dbReference type="SUPFAM" id="SSF140996">
    <property type="entry name" value="Hermes dimerisation domain"/>
    <property type="match status" value="1"/>
</dbReference>
<evidence type="ECO:0000256" key="4">
    <source>
        <dbReference type="ARBA" id="ARBA00022833"/>
    </source>
</evidence>
<keyword evidence="8" id="KW-1185">Reference proteome</keyword>
<dbReference type="Proteomes" id="UP001418222">
    <property type="component" value="Unassembled WGS sequence"/>
</dbReference>
<evidence type="ECO:0000313" key="8">
    <source>
        <dbReference type="Proteomes" id="UP001418222"/>
    </source>
</evidence>
<evidence type="ECO:0000256" key="2">
    <source>
        <dbReference type="ARBA" id="ARBA00022723"/>
    </source>
</evidence>
<dbReference type="GO" id="GO:0046983">
    <property type="term" value="F:protein dimerization activity"/>
    <property type="evidence" value="ECO:0007669"/>
    <property type="project" value="InterPro"/>
</dbReference>
<evidence type="ECO:0000256" key="5">
    <source>
        <dbReference type="ARBA" id="ARBA00023242"/>
    </source>
</evidence>
<feature type="domain" description="HAT C-terminal dimerisation" evidence="6">
    <location>
        <begin position="244"/>
        <end position="317"/>
    </location>
</feature>
<dbReference type="PANTHER" id="PTHR46481:SF10">
    <property type="entry name" value="ZINC FINGER BED DOMAIN-CONTAINING PROTEIN 39"/>
    <property type="match status" value="1"/>
</dbReference>
<accession>A0AAP0B7Q7</accession>
<proteinExistence type="predicted"/>
<sequence length="349" mass="40625">MVVVDELSFKFVENEGFRSFSNQLEPRFKVPSRTTISKYCINLFTSERKKLKKQLRSERICLTTYTWTSIQKYGYMCLTGHWIDKEWRLQKSILNFVRIIDHTGEGLGNEILNCITEWGIKKIFTIIMDNASVNDVVARYLTRKTKEWKSTILEHEFLQVRCSAHILNLIVKEGLSEYNESIEKIRLAIKYVKGSSQRLEKFKKCVANAEISCKSLLCLDVETRWNSTYLMLETAIKFEKTFNELEDQTNFDILNWWRLNSYRFPILSQVARDVLAIPVSTVASESAFSTGGRILDPFRSSLAPKTVEALICARDWLCCKSNLNEIEEMLIDVDKYEELDKGKVFAILH</sequence>
<keyword evidence="5" id="KW-0539">Nucleus</keyword>
<evidence type="ECO:0000256" key="3">
    <source>
        <dbReference type="ARBA" id="ARBA00022771"/>
    </source>
</evidence>
<evidence type="ECO:0000313" key="7">
    <source>
        <dbReference type="EMBL" id="KAK8931082.1"/>
    </source>
</evidence>
<dbReference type="GO" id="GO:0005634">
    <property type="term" value="C:nucleus"/>
    <property type="evidence" value="ECO:0007669"/>
    <property type="project" value="UniProtKB-SubCell"/>
</dbReference>
<comment type="subcellular location">
    <subcellularLocation>
        <location evidence="1">Nucleus</location>
    </subcellularLocation>
</comment>
<evidence type="ECO:0000259" key="6">
    <source>
        <dbReference type="Pfam" id="PF05699"/>
    </source>
</evidence>
<evidence type="ECO:0000256" key="1">
    <source>
        <dbReference type="ARBA" id="ARBA00004123"/>
    </source>
</evidence>
<keyword evidence="4" id="KW-0862">Zinc</keyword>
<protein>
    <recommendedName>
        <fullName evidence="6">HAT C-terminal dimerisation domain-containing protein</fullName>
    </recommendedName>
</protein>
<dbReference type="InterPro" id="IPR052035">
    <property type="entry name" value="ZnF_BED_domain_contain"/>
</dbReference>
<comment type="caution">
    <text evidence="7">The sequence shown here is derived from an EMBL/GenBank/DDBJ whole genome shotgun (WGS) entry which is preliminary data.</text>
</comment>
<dbReference type="GO" id="GO:0008270">
    <property type="term" value="F:zinc ion binding"/>
    <property type="evidence" value="ECO:0007669"/>
    <property type="project" value="UniProtKB-KW"/>
</dbReference>
<keyword evidence="3" id="KW-0863">Zinc-finger</keyword>
<gene>
    <name evidence="7" type="ORF">KSP39_PZI016519</name>
</gene>
<organism evidence="7 8">
    <name type="scientific">Platanthera zijinensis</name>
    <dbReference type="NCBI Taxonomy" id="2320716"/>
    <lineage>
        <taxon>Eukaryota</taxon>
        <taxon>Viridiplantae</taxon>
        <taxon>Streptophyta</taxon>
        <taxon>Embryophyta</taxon>
        <taxon>Tracheophyta</taxon>
        <taxon>Spermatophyta</taxon>
        <taxon>Magnoliopsida</taxon>
        <taxon>Liliopsida</taxon>
        <taxon>Asparagales</taxon>
        <taxon>Orchidaceae</taxon>
        <taxon>Orchidoideae</taxon>
        <taxon>Orchideae</taxon>
        <taxon>Orchidinae</taxon>
        <taxon>Platanthera</taxon>
    </lineage>
</organism>
<dbReference type="EMBL" id="JBBWWQ010000014">
    <property type="protein sequence ID" value="KAK8931082.1"/>
    <property type="molecule type" value="Genomic_DNA"/>
</dbReference>
<reference evidence="7 8" key="1">
    <citation type="journal article" date="2022" name="Nat. Plants">
        <title>Genomes of leafy and leafless Platanthera orchids illuminate the evolution of mycoheterotrophy.</title>
        <authorList>
            <person name="Li M.H."/>
            <person name="Liu K.W."/>
            <person name="Li Z."/>
            <person name="Lu H.C."/>
            <person name="Ye Q.L."/>
            <person name="Zhang D."/>
            <person name="Wang J.Y."/>
            <person name="Li Y.F."/>
            <person name="Zhong Z.M."/>
            <person name="Liu X."/>
            <person name="Yu X."/>
            <person name="Liu D.K."/>
            <person name="Tu X.D."/>
            <person name="Liu B."/>
            <person name="Hao Y."/>
            <person name="Liao X.Y."/>
            <person name="Jiang Y.T."/>
            <person name="Sun W.H."/>
            <person name="Chen J."/>
            <person name="Chen Y.Q."/>
            <person name="Ai Y."/>
            <person name="Zhai J.W."/>
            <person name="Wu S.S."/>
            <person name="Zhou Z."/>
            <person name="Hsiao Y.Y."/>
            <person name="Wu W.L."/>
            <person name="Chen Y.Y."/>
            <person name="Lin Y.F."/>
            <person name="Hsu J.L."/>
            <person name="Li C.Y."/>
            <person name="Wang Z.W."/>
            <person name="Zhao X."/>
            <person name="Zhong W.Y."/>
            <person name="Ma X.K."/>
            <person name="Ma L."/>
            <person name="Huang J."/>
            <person name="Chen G.Z."/>
            <person name="Huang M.Z."/>
            <person name="Huang L."/>
            <person name="Peng D.H."/>
            <person name="Luo Y.B."/>
            <person name="Zou S.Q."/>
            <person name="Chen S.P."/>
            <person name="Lan S."/>
            <person name="Tsai W.C."/>
            <person name="Van de Peer Y."/>
            <person name="Liu Z.J."/>
        </authorList>
    </citation>
    <scope>NUCLEOTIDE SEQUENCE [LARGE SCALE GENOMIC DNA]</scope>
    <source>
        <strain evidence="7">Lor287</strain>
    </source>
</reference>
<dbReference type="PANTHER" id="PTHR46481">
    <property type="entry name" value="ZINC FINGER BED DOMAIN-CONTAINING PROTEIN 4"/>
    <property type="match status" value="1"/>
</dbReference>
<dbReference type="Pfam" id="PF05699">
    <property type="entry name" value="Dimer_Tnp_hAT"/>
    <property type="match status" value="1"/>
</dbReference>
<name>A0AAP0B7Q7_9ASPA</name>
<keyword evidence="2" id="KW-0479">Metal-binding</keyword>
<dbReference type="SUPFAM" id="SSF53098">
    <property type="entry name" value="Ribonuclease H-like"/>
    <property type="match status" value="2"/>
</dbReference>